<keyword evidence="5 7" id="KW-1133">Transmembrane helix</keyword>
<feature type="transmembrane region" description="Helical" evidence="7">
    <location>
        <begin position="33"/>
        <end position="51"/>
    </location>
</feature>
<evidence type="ECO:0000256" key="7">
    <source>
        <dbReference type="SAM" id="Phobius"/>
    </source>
</evidence>
<accession>A0A2S9QDH1</accession>
<gene>
    <name evidence="9" type="ORF">C5L14_12320</name>
</gene>
<dbReference type="PANTHER" id="PTHR43731">
    <property type="entry name" value="RHOMBOID PROTEASE"/>
    <property type="match status" value="1"/>
</dbReference>
<dbReference type="PANTHER" id="PTHR43731:SF14">
    <property type="entry name" value="PRESENILIN-ASSOCIATED RHOMBOID-LIKE PROTEIN, MITOCHONDRIAL"/>
    <property type="match status" value="1"/>
</dbReference>
<dbReference type="OrthoDB" id="9797190at2"/>
<dbReference type="InterPro" id="IPR050925">
    <property type="entry name" value="Rhomboid_protease_S54"/>
</dbReference>
<proteinExistence type="inferred from homology"/>
<dbReference type="Proteomes" id="UP000237682">
    <property type="component" value="Unassembled WGS sequence"/>
</dbReference>
<comment type="subcellular location">
    <subcellularLocation>
        <location evidence="1">Membrane</location>
        <topology evidence="1">Multi-pass membrane protein</topology>
    </subcellularLocation>
</comment>
<evidence type="ECO:0000256" key="3">
    <source>
        <dbReference type="ARBA" id="ARBA00022692"/>
    </source>
</evidence>
<dbReference type="GO" id="GO:0004252">
    <property type="term" value="F:serine-type endopeptidase activity"/>
    <property type="evidence" value="ECO:0007669"/>
    <property type="project" value="InterPro"/>
</dbReference>
<feature type="transmembrane region" description="Helical" evidence="7">
    <location>
        <begin position="430"/>
        <end position="447"/>
    </location>
</feature>
<feature type="transmembrane region" description="Helical" evidence="7">
    <location>
        <begin position="363"/>
        <end position="390"/>
    </location>
</feature>
<dbReference type="InterPro" id="IPR022764">
    <property type="entry name" value="Peptidase_S54_rhomboid_dom"/>
</dbReference>
<dbReference type="GO" id="GO:0016020">
    <property type="term" value="C:membrane"/>
    <property type="evidence" value="ECO:0007669"/>
    <property type="project" value="UniProtKB-SubCell"/>
</dbReference>
<keyword evidence="10" id="KW-1185">Reference proteome</keyword>
<reference evidence="9 10" key="1">
    <citation type="submission" date="2018-02" db="EMBL/GenBank/DDBJ databases">
        <title>Whole genome sequencing of endophytic bacterium.</title>
        <authorList>
            <person name="Eedara R."/>
            <person name="Podile A.R."/>
        </authorList>
    </citation>
    <scope>NUCLEOTIDE SEQUENCE [LARGE SCALE GENOMIC DNA]</scope>
    <source>
        <strain evidence="9 10">RP1T</strain>
    </source>
</reference>
<dbReference type="RefSeq" id="WP_105862332.1">
    <property type="nucleotide sequence ID" value="NZ_PUEJ01000004.1"/>
</dbReference>
<comment type="caution">
    <text evidence="9">The sequence shown here is derived from an EMBL/GenBank/DDBJ whole genome shotgun (WGS) entry which is preliminary data.</text>
</comment>
<keyword evidence="4" id="KW-0378">Hydrolase</keyword>
<dbReference type="InterPro" id="IPR035952">
    <property type="entry name" value="Rhomboid-like_sf"/>
</dbReference>
<feature type="transmembrane region" description="Helical" evidence="7">
    <location>
        <begin position="314"/>
        <end position="336"/>
    </location>
</feature>
<feature type="transmembrane region" description="Helical" evidence="7">
    <location>
        <begin position="484"/>
        <end position="504"/>
    </location>
</feature>
<dbReference type="EMBL" id="PUEJ01000004">
    <property type="protein sequence ID" value="PRH87399.1"/>
    <property type="molecule type" value="Genomic_DNA"/>
</dbReference>
<evidence type="ECO:0000256" key="4">
    <source>
        <dbReference type="ARBA" id="ARBA00022801"/>
    </source>
</evidence>
<dbReference type="AlphaFoldDB" id="A0A2S9QDH1"/>
<sequence length="512" mass="54864">MDLQTFLALSAGSLSAVAIAQVFVTRAYRFPGIAIYLAGHAIVIAIAVAGYRFLPAYYGFLAALALLAIIAPGPLLNRANRELLAGRNERAALLARLASLVQPTSQSRFTAKLFKALSESTREERIDALEALRQTGKPDQEVILDLQLLRQRQDWQGIVDYLARNPVPAGADAVAFPIRALGETGQLEAMVATAARYRGLLGTGQLSTLMLLAFCGRVQATDSMLASFHAMPVSVKAFWQATALQAAARGELAEPLLRGFASAALTPAQHEAIVARLDKPASLAEGQLSSQATAFLDDLEAHVRRNAPLRRTGWRAAPVTYLLILANCAVFGVELWNGDTTDAENLFRLGGLWPDAVVRDHEWWRLLSAMFLHAGPEHLISNMIGLLLLGRMVEATVGSLRMGLVYLIGGLVSMAGVLALTEAGLTQPDVLVGASGAIFALIGAIALRRLSDFLATRHIADRHNLSLIVIVLLIQAAIDLSLPQISFTAHGIGFVAGIALAWIFGTAHASRR</sequence>
<protein>
    <recommendedName>
        <fullName evidence="8">Peptidase S54 rhomboid domain-containing protein</fullName>
    </recommendedName>
</protein>
<dbReference type="SUPFAM" id="SSF144091">
    <property type="entry name" value="Rhomboid-like"/>
    <property type="match status" value="1"/>
</dbReference>
<keyword evidence="6 7" id="KW-0472">Membrane</keyword>
<evidence type="ECO:0000256" key="5">
    <source>
        <dbReference type="ARBA" id="ARBA00022989"/>
    </source>
</evidence>
<keyword evidence="3 7" id="KW-0812">Transmembrane</keyword>
<dbReference type="Pfam" id="PF01694">
    <property type="entry name" value="Rhomboid"/>
    <property type="match status" value="1"/>
</dbReference>
<evidence type="ECO:0000313" key="9">
    <source>
        <dbReference type="EMBL" id="PRH87399.1"/>
    </source>
</evidence>
<evidence type="ECO:0000313" key="10">
    <source>
        <dbReference type="Proteomes" id="UP000237682"/>
    </source>
</evidence>
<evidence type="ECO:0000256" key="6">
    <source>
        <dbReference type="ARBA" id="ARBA00023136"/>
    </source>
</evidence>
<organism evidence="9 10">
    <name type="scientific">Labrys okinawensis</name>
    <dbReference type="NCBI Taxonomy" id="346911"/>
    <lineage>
        <taxon>Bacteria</taxon>
        <taxon>Pseudomonadati</taxon>
        <taxon>Pseudomonadota</taxon>
        <taxon>Alphaproteobacteria</taxon>
        <taxon>Hyphomicrobiales</taxon>
        <taxon>Xanthobacteraceae</taxon>
        <taxon>Labrys</taxon>
    </lineage>
</organism>
<evidence type="ECO:0000256" key="2">
    <source>
        <dbReference type="ARBA" id="ARBA00009045"/>
    </source>
</evidence>
<feature type="transmembrane region" description="Helical" evidence="7">
    <location>
        <begin position="57"/>
        <end position="77"/>
    </location>
</feature>
<comment type="similarity">
    <text evidence="2">Belongs to the peptidase S54 family.</text>
</comment>
<feature type="transmembrane region" description="Helical" evidence="7">
    <location>
        <begin position="6"/>
        <end position="24"/>
    </location>
</feature>
<feature type="transmembrane region" description="Helical" evidence="7">
    <location>
        <begin position="459"/>
        <end position="478"/>
    </location>
</feature>
<feature type="domain" description="Peptidase S54 rhomboid" evidence="8">
    <location>
        <begin position="361"/>
        <end position="505"/>
    </location>
</feature>
<feature type="transmembrane region" description="Helical" evidence="7">
    <location>
        <begin position="402"/>
        <end position="424"/>
    </location>
</feature>
<dbReference type="Gene3D" id="1.20.1540.10">
    <property type="entry name" value="Rhomboid-like"/>
    <property type="match status" value="1"/>
</dbReference>
<evidence type="ECO:0000256" key="1">
    <source>
        <dbReference type="ARBA" id="ARBA00004141"/>
    </source>
</evidence>
<name>A0A2S9QDH1_9HYPH</name>
<evidence type="ECO:0000259" key="8">
    <source>
        <dbReference type="Pfam" id="PF01694"/>
    </source>
</evidence>